<evidence type="ECO:0000313" key="1">
    <source>
        <dbReference type="EMBL" id="CAG7729797.1"/>
    </source>
</evidence>
<reference evidence="1" key="1">
    <citation type="submission" date="2021-06" db="EMBL/GenBank/DDBJ databases">
        <authorList>
            <person name="Hodson N. C."/>
            <person name="Mongue J. A."/>
            <person name="Jaron S. K."/>
        </authorList>
    </citation>
    <scope>NUCLEOTIDE SEQUENCE</scope>
</reference>
<keyword evidence="2" id="KW-1185">Reference proteome</keyword>
<feature type="non-terminal residue" evidence="1">
    <location>
        <position position="1"/>
    </location>
</feature>
<protein>
    <submittedName>
        <fullName evidence="1">Uncharacterized protein</fullName>
    </submittedName>
</protein>
<accession>A0A8J2P894</accession>
<proteinExistence type="predicted"/>
<sequence length="16" mass="1944">MQRSKKGHTCRDMPLR</sequence>
<dbReference type="Proteomes" id="UP000708208">
    <property type="component" value="Unassembled WGS sequence"/>
</dbReference>
<evidence type="ECO:0000313" key="2">
    <source>
        <dbReference type="Proteomes" id="UP000708208"/>
    </source>
</evidence>
<comment type="caution">
    <text evidence="1">The sequence shown here is derived from an EMBL/GenBank/DDBJ whole genome shotgun (WGS) entry which is preliminary data.</text>
</comment>
<dbReference type="AlphaFoldDB" id="A0A8J2P894"/>
<name>A0A8J2P894_9HEXA</name>
<organism evidence="1 2">
    <name type="scientific">Allacma fusca</name>
    <dbReference type="NCBI Taxonomy" id="39272"/>
    <lineage>
        <taxon>Eukaryota</taxon>
        <taxon>Metazoa</taxon>
        <taxon>Ecdysozoa</taxon>
        <taxon>Arthropoda</taxon>
        <taxon>Hexapoda</taxon>
        <taxon>Collembola</taxon>
        <taxon>Symphypleona</taxon>
        <taxon>Sminthuridae</taxon>
        <taxon>Allacma</taxon>
    </lineage>
</organism>
<dbReference type="EMBL" id="CAJVCH010184286">
    <property type="protein sequence ID" value="CAG7729797.1"/>
    <property type="molecule type" value="Genomic_DNA"/>
</dbReference>
<gene>
    <name evidence="1" type="ORF">AFUS01_LOCUS18489</name>
</gene>